<feature type="chain" id="PRO_5025546637" description="RxLR effector protein" evidence="1">
    <location>
        <begin position="24"/>
        <end position="61"/>
    </location>
</feature>
<feature type="signal peptide" evidence="1">
    <location>
        <begin position="1"/>
        <end position="23"/>
    </location>
</feature>
<evidence type="ECO:0008006" key="4">
    <source>
        <dbReference type="Google" id="ProtNLM"/>
    </source>
</evidence>
<dbReference type="Proteomes" id="UP000435112">
    <property type="component" value="Unassembled WGS sequence"/>
</dbReference>
<evidence type="ECO:0000256" key="1">
    <source>
        <dbReference type="SAM" id="SignalP"/>
    </source>
</evidence>
<dbReference type="AlphaFoldDB" id="A0A6A3IAP0"/>
<dbReference type="OrthoDB" id="10312102at2759"/>
<comment type="caution">
    <text evidence="2">The sequence shown here is derived from an EMBL/GenBank/DDBJ whole genome shotgun (WGS) entry which is preliminary data.</text>
</comment>
<protein>
    <recommendedName>
        <fullName evidence="4">RxLR effector protein</fullName>
    </recommendedName>
</protein>
<proteinExistence type="predicted"/>
<evidence type="ECO:0000313" key="3">
    <source>
        <dbReference type="Proteomes" id="UP000435112"/>
    </source>
</evidence>
<gene>
    <name evidence="2" type="ORF">PR002_g24687</name>
</gene>
<name>A0A6A3IAP0_9STRA</name>
<accession>A0A6A3IAP0</accession>
<dbReference type="EMBL" id="QXFU01003080">
    <property type="protein sequence ID" value="KAE8978562.1"/>
    <property type="molecule type" value="Genomic_DNA"/>
</dbReference>
<reference evidence="2 3" key="1">
    <citation type="submission" date="2018-09" db="EMBL/GenBank/DDBJ databases">
        <title>Genomic investigation of the strawberry pathogen Phytophthora fragariae indicates pathogenicity is determined by transcriptional variation in three key races.</title>
        <authorList>
            <person name="Adams T.M."/>
            <person name="Armitage A.D."/>
            <person name="Sobczyk M.K."/>
            <person name="Bates H.J."/>
            <person name="Dunwell J.M."/>
            <person name="Nellist C.F."/>
            <person name="Harrison R.J."/>
        </authorList>
    </citation>
    <scope>NUCLEOTIDE SEQUENCE [LARGE SCALE GENOMIC DNA]</scope>
    <source>
        <strain evidence="2 3">SCRP324</strain>
    </source>
</reference>
<sequence>MQTLRTGWTIGSLLLGISPSSVAAPFLEQARQNGRSHCTRQKLSTWRSAFLSKKSSTCGRC</sequence>
<organism evidence="2 3">
    <name type="scientific">Phytophthora rubi</name>
    <dbReference type="NCBI Taxonomy" id="129364"/>
    <lineage>
        <taxon>Eukaryota</taxon>
        <taxon>Sar</taxon>
        <taxon>Stramenopiles</taxon>
        <taxon>Oomycota</taxon>
        <taxon>Peronosporomycetes</taxon>
        <taxon>Peronosporales</taxon>
        <taxon>Peronosporaceae</taxon>
        <taxon>Phytophthora</taxon>
    </lineage>
</organism>
<evidence type="ECO:0000313" key="2">
    <source>
        <dbReference type="EMBL" id="KAE8978562.1"/>
    </source>
</evidence>
<keyword evidence="1" id="KW-0732">Signal</keyword>